<evidence type="ECO:0000256" key="1">
    <source>
        <dbReference type="ARBA" id="ARBA00022737"/>
    </source>
</evidence>
<dbReference type="GO" id="GO:0009451">
    <property type="term" value="P:RNA modification"/>
    <property type="evidence" value="ECO:0007669"/>
    <property type="project" value="InterPro"/>
</dbReference>
<dbReference type="GO" id="GO:0003723">
    <property type="term" value="F:RNA binding"/>
    <property type="evidence" value="ECO:0007669"/>
    <property type="project" value="InterPro"/>
</dbReference>
<dbReference type="PANTHER" id="PTHR47926:SF452">
    <property type="entry name" value="PENTATRICOPEPTIDE REPEAT-CONTAINING PROTEIN"/>
    <property type="match status" value="1"/>
</dbReference>
<reference evidence="4 5" key="1">
    <citation type="submission" date="2018-10" db="EMBL/GenBank/DDBJ databases">
        <title>A high-quality apple genome assembly.</title>
        <authorList>
            <person name="Hu J."/>
        </authorList>
    </citation>
    <scope>NUCLEOTIDE SEQUENCE [LARGE SCALE GENOMIC DNA]</scope>
    <source>
        <strain evidence="5">cv. HFTH1</strain>
        <tissue evidence="4">Young leaf</tissue>
    </source>
</reference>
<dbReference type="InterPro" id="IPR046960">
    <property type="entry name" value="PPR_At4g14850-like_plant"/>
</dbReference>
<keyword evidence="5" id="KW-1185">Reference proteome</keyword>
<dbReference type="InterPro" id="IPR011990">
    <property type="entry name" value="TPR-like_helical_dom_sf"/>
</dbReference>
<feature type="repeat" description="PPR" evidence="2">
    <location>
        <begin position="414"/>
        <end position="444"/>
    </location>
</feature>
<feature type="repeat" description="PPR" evidence="2">
    <location>
        <begin position="322"/>
        <end position="356"/>
    </location>
</feature>
<dbReference type="SUPFAM" id="SSF48452">
    <property type="entry name" value="TPR-like"/>
    <property type="match status" value="1"/>
</dbReference>
<feature type="repeat" description="PPR" evidence="2">
    <location>
        <begin position="516"/>
        <end position="550"/>
    </location>
</feature>
<dbReference type="Pfam" id="PF01535">
    <property type="entry name" value="PPR"/>
    <property type="match status" value="6"/>
</dbReference>
<feature type="repeat" description="PPR" evidence="2">
    <location>
        <begin position="95"/>
        <end position="129"/>
    </location>
</feature>
<evidence type="ECO:0008006" key="6">
    <source>
        <dbReference type="Google" id="ProtNLM"/>
    </source>
</evidence>
<dbReference type="InterPro" id="IPR002885">
    <property type="entry name" value="PPR_rpt"/>
</dbReference>
<accession>A0A498IWB5</accession>
<protein>
    <recommendedName>
        <fullName evidence="6">Pentacotripeptide-repeat region of PRORP domain-containing protein</fullName>
    </recommendedName>
</protein>
<keyword evidence="1" id="KW-0677">Repeat</keyword>
<dbReference type="Pfam" id="PF13041">
    <property type="entry name" value="PPR_2"/>
    <property type="match status" value="2"/>
</dbReference>
<feature type="repeat" description="PPR" evidence="2">
    <location>
        <begin position="266"/>
        <end position="300"/>
    </location>
</feature>
<dbReference type="PROSITE" id="PS51375">
    <property type="entry name" value="PPR"/>
    <property type="match status" value="7"/>
</dbReference>
<feature type="repeat" description="PPR" evidence="2">
    <location>
        <begin position="379"/>
        <end position="413"/>
    </location>
</feature>
<gene>
    <name evidence="4" type="ORF">DVH24_034589</name>
</gene>
<evidence type="ECO:0000256" key="2">
    <source>
        <dbReference type="PROSITE-ProRule" id="PRU00708"/>
    </source>
</evidence>
<dbReference type="Proteomes" id="UP000290289">
    <property type="component" value="Chromosome 10"/>
</dbReference>
<organism evidence="4 5">
    <name type="scientific">Malus domestica</name>
    <name type="common">Apple</name>
    <name type="synonym">Pyrus malus</name>
    <dbReference type="NCBI Taxonomy" id="3750"/>
    <lineage>
        <taxon>Eukaryota</taxon>
        <taxon>Viridiplantae</taxon>
        <taxon>Streptophyta</taxon>
        <taxon>Embryophyta</taxon>
        <taxon>Tracheophyta</taxon>
        <taxon>Spermatophyta</taxon>
        <taxon>Magnoliopsida</taxon>
        <taxon>eudicotyledons</taxon>
        <taxon>Gunneridae</taxon>
        <taxon>Pentapetalae</taxon>
        <taxon>rosids</taxon>
        <taxon>fabids</taxon>
        <taxon>Rosales</taxon>
        <taxon>Rosaceae</taxon>
        <taxon>Amygdaloideae</taxon>
        <taxon>Maleae</taxon>
        <taxon>Malus</taxon>
    </lineage>
</organism>
<dbReference type="Gene3D" id="1.25.40.10">
    <property type="entry name" value="Tetratricopeptide repeat domain"/>
    <property type="match status" value="5"/>
</dbReference>
<comment type="caution">
    <text evidence="4">The sequence shown here is derived from an EMBL/GenBank/DDBJ whole genome shotgun (WGS) entry which is preliminary data.</text>
</comment>
<dbReference type="GO" id="GO:0099402">
    <property type="term" value="P:plant organ development"/>
    <property type="evidence" value="ECO:0007669"/>
    <property type="project" value="UniProtKB-ARBA"/>
</dbReference>
<dbReference type="NCBIfam" id="TIGR00756">
    <property type="entry name" value="PPR"/>
    <property type="match status" value="4"/>
</dbReference>
<dbReference type="EMBL" id="RDQH01000336">
    <property type="protein sequence ID" value="RXH87689.1"/>
    <property type="molecule type" value="Genomic_DNA"/>
</dbReference>
<evidence type="ECO:0000256" key="3">
    <source>
        <dbReference type="SAM" id="MobiDB-lite"/>
    </source>
</evidence>
<dbReference type="FunFam" id="1.25.40.10:FF:000158">
    <property type="entry name" value="pentatricopeptide repeat-containing protein At2g33680"/>
    <property type="match status" value="1"/>
</dbReference>
<proteinExistence type="predicted"/>
<dbReference type="PANTHER" id="PTHR47926">
    <property type="entry name" value="PENTATRICOPEPTIDE REPEAT-CONTAINING PROTEIN"/>
    <property type="match status" value="1"/>
</dbReference>
<dbReference type="Pfam" id="PF20431">
    <property type="entry name" value="E_motif"/>
    <property type="match status" value="1"/>
</dbReference>
<sequence>MAASLAHNHSSYLYNSTSSPLSLLRKRAAEPKANQSSDQPKFPKLVRGIRKLSKNPSTWIKPLNNYALKQALREYVESGSMEDALWVFEKMSHSDTYYWNVMIRGLADNGLFREAIDFYHSMQREGVRADNYTYTFVIKACGRLLSLDVGQKVHGKLSKVGLDLHVYVGNSLCAAYAKLGCIEYAERVFDEMPVKYLVSCNSMIGGYAAVGDCWRAMVCFQEMQVLGMKPDRFSMIGSLNACAIECFLQPGKEIHCQVLKCMLESDVMVQTSLIDMYHKYGRVEHAERLFDEICTKNVVVWNAMIRGINLAECIFGQLIEKNLMSWNSMISAYVQSGQNREALELFWNLLNEPLPLEPDAKCGYLETAQEVFDRMIFRDVSSWNTIIMAYAIHGFGRISIEFFSKMRDNGIQPNERTFVSLLTACSVSGMVDEGWKYYDSMKRDYGIDPGIEHSGCMIDLLGQTGNLDSAKIFMDEMSLLPTARIWGSLLTASRNNRNIEFAELAAEHILSLEHDNTGCYVLLANMYAEAGRWEDVERLKYHMKQRGLRKTVACSFDETKCRSYRYINQDTTHVETYMIYAVLYLILRKIGEDKYVHSITKFRPLDLKRKRANSAESHGVSFGMQTGQDGTKWDGTGRNGEGAKMPSDGNKEKEEGDGQDGTPHPSRTGRDMMEWRGSKDALRWKQGERRRRQRGYNFVFHGCGTSRSKGDGFDSLSMHAGVLEIANLSLDESELEAVIITNDDDEVQEEI</sequence>
<feature type="repeat" description="PPR" evidence="2">
    <location>
        <begin position="196"/>
        <end position="230"/>
    </location>
</feature>
<dbReference type="InterPro" id="IPR046848">
    <property type="entry name" value="E_motif"/>
</dbReference>
<dbReference type="FunFam" id="1.25.40.10:FF:000344">
    <property type="entry name" value="Pentatricopeptide repeat-containing protein"/>
    <property type="match status" value="1"/>
</dbReference>
<dbReference type="AlphaFoldDB" id="A0A498IWB5"/>
<feature type="compositionally biased region" description="Basic and acidic residues" evidence="3">
    <location>
        <begin position="668"/>
        <end position="681"/>
    </location>
</feature>
<evidence type="ECO:0000313" key="4">
    <source>
        <dbReference type="EMBL" id="RXH87689.1"/>
    </source>
</evidence>
<evidence type="ECO:0000313" key="5">
    <source>
        <dbReference type="Proteomes" id="UP000290289"/>
    </source>
</evidence>
<feature type="region of interest" description="Disordered" evidence="3">
    <location>
        <begin position="616"/>
        <end position="681"/>
    </location>
</feature>
<name>A0A498IWB5_MALDO</name>